<evidence type="ECO:0000313" key="2">
    <source>
        <dbReference type="Proteomes" id="UP000321393"/>
    </source>
</evidence>
<evidence type="ECO:0000313" key="1">
    <source>
        <dbReference type="EMBL" id="KAA0053299.1"/>
    </source>
</evidence>
<gene>
    <name evidence="1" type="ORF">E6C27_scaffold102G001110</name>
</gene>
<name>A0A5A7UIJ9_CUCMM</name>
<dbReference type="EMBL" id="SSTE01009593">
    <property type="protein sequence ID" value="KAA0053299.1"/>
    <property type="molecule type" value="Genomic_DNA"/>
</dbReference>
<reference evidence="1 2" key="1">
    <citation type="submission" date="2019-08" db="EMBL/GenBank/DDBJ databases">
        <title>Draft genome sequences of two oriental melons (Cucumis melo L. var makuwa).</title>
        <authorList>
            <person name="Kwon S.-Y."/>
        </authorList>
    </citation>
    <scope>NUCLEOTIDE SEQUENCE [LARGE SCALE GENOMIC DNA]</scope>
    <source>
        <strain evidence="2">cv. SW 3</strain>
        <tissue evidence="1">Leaf</tissue>
    </source>
</reference>
<sequence length="139" mass="15631">MPKAMLDIESRINLDKNIQHMCEPIVKAHGFLRVDSNTMELESDEDLALGLDKVKVGLDIANTDELEQVKAPKNEKRKTSGLALMHGVTRIRSIGEKTVVDYNKNGVTICENGHKLQSFIRSCVRRHPNYTCILEATID</sequence>
<dbReference type="Proteomes" id="UP000321393">
    <property type="component" value="Unassembled WGS sequence"/>
</dbReference>
<comment type="caution">
    <text evidence="1">The sequence shown here is derived from an EMBL/GenBank/DDBJ whole genome shotgun (WGS) entry which is preliminary data.</text>
</comment>
<accession>A0A5A7UIJ9</accession>
<proteinExistence type="predicted"/>
<protein>
    <submittedName>
        <fullName evidence="1">Uncharacterized protein</fullName>
    </submittedName>
</protein>
<organism evidence="1 2">
    <name type="scientific">Cucumis melo var. makuwa</name>
    <name type="common">Oriental melon</name>
    <dbReference type="NCBI Taxonomy" id="1194695"/>
    <lineage>
        <taxon>Eukaryota</taxon>
        <taxon>Viridiplantae</taxon>
        <taxon>Streptophyta</taxon>
        <taxon>Embryophyta</taxon>
        <taxon>Tracheophyta</taxon>
        <taxon>Spermatophyta</taxon>
        <taxon>Magnoliopsida</taxon>
        <taxon>eudicotyledons</taxon>
        <taxon>Gunneridae</taxon>
        <taxon>Pentapetalae</taxon>
        <taxon>rosids</taxon>
        <taxon>fabids</taxon>
        <taxon>Cucurbitales</taxon>
        <taxon>Cucurbitaceae</taxon>
        <taxon>Benincaseae</taxon>
        <taxon>Cucumis</taxon>
    </lineage>
</organism>
<dbReference type="OrthoDB" id="1435374at2759"/>
<dbReference type="AlphaFoldDB" id="A0A5A7UIJ9"/>